<dbReference type="PATRIC" id="fig|1423801.4.peg.808"/>
<dbReference type="OrthoDB" id="8773442at2"/>
<dbReference type="CDD" id="cd00761">
    <property type="entry name" value="Glyco_tranf_GTA_type"/>
    <property type="match status" value="1"/>
</dbReference>
<sequence>MGKQTVSIIMPTYNRQKTIIASLKSIMEQTYTDWELLIIDDGSKDQTEAVVQRFITEQAIAQKVSYHKLLQNSGANHARNVGVKLATGKYLAFQDSDDKWLPDKLAKQVAILEEEPTAAICLCQMATYENDKLIAKTPVDEFSAVDVTLSNLLQINFASTQTIVGTSSCFKNNLFDESLPRLQDWDLMLRLIQKYPIVYCPEVLIEQFISADSITKNVSQGIRAFSLILDKYSELYAKNKFAKYNVKVVRAEFKLQQGRSLLKLAEFYYNRLLRKFYKLTSQ</sequence>
<keyword evidence="3" id="KW-1185">Reference proteome</keyword>
<dbReference type="PANTHER" id="PTHR43685">
    <property type="entry name" value="GLYCOSYLTRANSFERASE"/>
    <property type="match status" value="1"/>
</dbReference>
<feature type="domain" description="Glycosyltransferase 2-like" evidence="1">
    <location>
        <begin position="7"/>
        <end position="137"/>
    </location>
</feature>
<evidence type="ECO:0000259" key="1">
    <source>
        <dbReference type="Pfam" id="PF00535"/>
    </source>
</evidence>
<evidence type="ECO:0000313" key="3">
    <source>
        <dbReference type="Proteomes" id="UP000051166"/>
    </source>
</evidence>
<dbReference type="InterPro" id="IPR050834">
    <property type="entry name" value="Glycosyltransf_2"/>
</dbReference>
<gene>
    <name evidence="2" type="ORF">FD50_GL000795</name>
</gene>
<organism evidence="2 3">
    <name type="scientific">Liquorilactobacillus satsumensis DSM 16230 = JCM 12392</name>
    <dbReference type="NCBI Taxonomy" id="1423801"/>
    <lineage>
        <taxon>Bacteria</taxon>
        <taxon>Bacillati</taxon>
        <taxon>Bacillota</taxon>
        <taxon>Bacilli</taxon>
        <taxon>Lactobacillales</taxon>
        <taxon>Lactobacillaceae</taxon>
        <taxon>Liquorilactobacillus</taxon>
    </lineage>
</organism>
<evidence type="ECO:0000313" key="2">
    <source>
        <dbReference type="EMBL" id="KRL98481.1"/>
    </source>
</evidence>
<dbReference type="EMBL" id="AZFQ01000039">
    <property type="protein sequence ID" value="KRL98481.1"/>
    <property type="molecule type" value="Genomic_DNA"/>
</dbReference>
<dbReference type="InterPro" id="IPR001173">
    <property type="entry name" value="Glyco_trans_2-like"/>
</dbReference>
<dbReference type="PANTHER" id="PTHR43685:SF2">
    <property type="entry name" value="GLYCOSYLTRANSFERASE 2-LIKE DOMAIN-CONTAINING PROTEIN"/>
    <property type="match status" value="1"/>
</dbReference>
<dbReference type="GeneID" id="98308207"/>
<dbReference type="Pfam" id="PF00535">
    <property type="entry name" value="Glycos_transf_2"/>
    <property type="match status" value="1"/>
</dbReference>
<dbReference type="AlphaFoldDB" id="A0A0R1UYV5"/>
<comment type="caution">
    <text evidence="2">The sequence shown here is derived from an EMBL/GenBank/DDBJ whole genome shotgun (WGS) entry which is preliminary data.</text>
</comment>
<dbReference type="RefSeq" id="WP_054755654.1">
    <property type="nucleotide sequence ID" value="NZ_AZFQ01000039.1"/>
</dbReference>
<dbReference type="Proteomes" id="UP000051166">
    <property type="component" value="Unassembled WGS sequence"/>
</dbReference>
<dbReference type="SUPFAM" id="SSF53448">
    <property type="entry name" value="Nucleotide-diphospho-sugar transferases"/>
    <property type="match status" value="1"/>
</dbReference>
<reference evidence="2 3" key="1">
    <citation type="journal article" date="2015" name="Genome Announc.">
        <title>Expanding the biotechnology potential of lactobacilli through comparative genomics of 213 strains and associated genera.</title>
        <authorList>
            <person name="Sun Z."/>
            <person name="Harris H.M."/>
            <person name="McCann A."/>
            <person name="Guo C."/>
            <person name="Argimon S."/>
            <person name="Zhang W."/>
            <person name="Yang X."/>
            <person name="Jeffery I.B."/>
            <person name="Cooney J.C."/>
            <person name="Kagawa T.F."/>
            <person name="Liu W."/>
            <person name="Song Y."/>
            <person name="Salvetti E."/>
            <person name="Wrobel A."/>
            <person name="Rasinkangas P."/>
            <person name="Parkhill J."/>
            <person name="Rea M.C."/>
            <person name="O'Sullivan O."/>
            <person name="Ritari J."/>
            <person name="Douillard F.P."/>
            <person name="Paul Ross R."/>
            <person name="Yang R."/>
            <person name="Briner A.E."/>
            <person name="Felis G.E."/>
            <person name="de Vos W.M."/>
            <person name="Barrangou R."/>
            <person name="Klaenhammer T.R."/>
            <person name="Caufield P.W."/>
            <person name="Cui Y."/>
            <person name="Zhang H."/>
            <person name="O'Toole P.W."/>
        </authorList>
    </citation>
    <scope>NUCLEOTIDE SEQUENCE [LARGE SCALE GENOMIC DNA]</scope>
    <source>
        <strain evidence="2 3">DSM 16230</strain>
    </source>
</reference>
<protein>
    <recommendedName>
        <fullName evidence="1">Glycosyltransferase 2-like domain-containing protein</fullName>
    </recommendedName>
</protein>
<dbReference type="Gene3D" id="3.90.550.10">
    <property type="entry name" value="Spore Coat Polysaccharide Biosynthesis Protein SpsA, Chain A"/>
    <property type="match status" value="1"/>
</dbReference>
<dbReference type="STRING" id="1423801.FD50_GL000795"/>
<proteinExistence type="predicted"/>
<dbReference type="InterPro" id="IPR029044">
    <property type="entry name" value="Nucleotide-diphossugar_trans"/>
</dbReference>
<name>A0A0R1UYV5_9LACO</name>
<accession>A0A0R1UYV5</accession>